<dbReference type="SUPFAM" id="SSF52540">
    <property type="entry name" value="P-loop containing nucleoside triphosphate hydrolases"/>
    <property type="match status" value="1"/>
</dbReference>
<dbReference type="InterPro" id="IPR027417">
    <property type="entry name" value="P-loop_NTPase"/>
</dbReference>
<evidence type="ECO:0000256" key="1">
    <source>
        <dbReference type="ARBA" id="ARBA00022801"/>
    </source>
</evidence>
<proteinExistence type="predicted"/>
<keyword evidence="2" id="KW-0347">Helicase</keyword>
<sequence>MLADQDAVRTPPPFRETDDVRSFDLPVAAALPGLRDALDSPGAAVLAAPPGTGKTTVVPLALAETGRRVIVAEPRRLA</sequence>
<organism evidence="3 4">
    <name type="scientific">Actinoallomurus acaciae</name>
    <dbReference type="NCBI Taxonomy" id="502577"/>
    <lineage>
        <taxon>Bacteria</taxon>
        <taxon>Bacillati</taxon>
        <taxon>Actinomycetota</taxon>
        <taxon>Actinomycetes</taxon>
        <taxon>Streptosporangiales</taxon>
        <taxon>Thermomonosporaceae</taxon>
        <taxon>Actinoallomurus</taxon>
    </lineage>
</organism>
<reference evidence="3 4" key="1">
    <citation type="submission" date="2024-09" db="EMBL/GenBank/DDBJ databases">
        <authorList>
            <person name="Sun Q."/>
            <person name="Mori K."/>
        </authorList>
    </citation>
    <scope>NUCLEOTIDE SEQUENCE [LARGE SCALE GENOMIC DNA]</scope>
    <source>
        <strain evidence="3 4">TBRC 0563</strain>
    </source>
</reference>
<gene>
    <name evidence="3" type="ORF">ACFFNX_51510</name>
</gene>
<dbReference type="RefSeq" id="WP_378213833.1">
    <property type="nucleotide sequence ID" value="NZ_JBHLZP010001189.1"/>
</dbReference>
<name>A0ABV5YZX5_9ACTN</name>
<dbReference type="EMBL" id="JBHLZP010001189">
    <property type="protein sequence ID" value="MFB9840600.1"/>
    <property type="molecule type" value="Genomic_DNA"/>
</dbReference>
<dbReference type="Proteomes" id="UP001589627">
    <property type="component" value="Unassembled WGS sequence"/>
</dbReference>
<keyword evidence="1" id="KW-0378">Hydrolase</keyword>
<evidence type="ECO:0008006" key="5">
    <source>
        <dbReference type="Google" id="ProtNLM"/>
    </source>
</evidence>
<keyword evidence="2" id="KW-0547">Nucleotide-binding</keyword>
<keyword evidence="4" id="KW-1185">Reference proteome</keyword>
<dbReference type="Gene3D" id="3.40.50.300">
    <property type="entry name" value="P-loop containing nucleotide triphosphate hydrolases"/>
    <property type="match status" value="1"/>
</dbReference>
<dbReference type="PANTHER" id="PTHR43519">
    <property type="entry name" value="ATP-DEPENDENT RNA HELICASE HRPB"/>
    <property type="match status" value="1"/>
</dbReference>
<dbReference type="PANTHER" id="PTHR43519:SF1">
    <property type="entry name" value="ATP-DEPENDENT RNA HELICASE HRPB"/>
    <property type="match status" value="1"/>
</dbReference>
<accession>A0ABV5YZX5</accession>
<evidence type="ECO:0000313" key="3">
    <source>
        <dbReference type="EMBL" id="MFB9840600.1"/>
    </source>
</evidence>
<evidence type="ECO:0000256" key="2">
    <source>
        <dbReference type="ARBA" id="ARBA00022806"/>
    </source>
</evidence>
<evidence type="ECO:0000313" key="4">
    <source>
        <dbReference type="Proteomes" id="UP001589627"/>
    </source>
</evidence>
<feature type="non-terminal residue" evidence="3">
    <location>
        <position position="78"/>
    </location>
</feature>
<keyword evidence="2" id="KW-0067">ATP-binding</keyword>
<protein>
    <recommendedName>
        <fullName evidence="5">ATP-dependent helicase HrpB</fullName>
    </recommendedName>
</protein>
<comment type="caution">
    <text evidence="3">The sequence shown here is derived from an EMBL/GenBank/DDBJ whole genome shotgun (WGS) entry which is preliminary data.</text>
</comment>